<reference evidence="3 4" key="1">
    <citation type="submission" date="2023-10" db="EMBL/GenBank/DDBJ databases">
        <title>Draft genome sequence of Xylaria bambusicola isolate GMP-LS, the root and basal stem rot pathogen of sugarcane in Indonesia.</title>
        <authorList>
            <person name="Selvaraj P."/>
            <person name="Muralishankar V."/>
            <person name="Muruganantham S."/>
            <person name="Sp S."/>
            <person name="Haryani S."/>
            <person name="Lau K.J.X."/>
            <person name="Naqvi N.I."/>
        </authorList>
    </citation>
    <scope>NUCLEOTIDE SEQUENCE [LARGE SCALE GENOMIC DNA]</scope>
    <source>
        <strain evidence="3">GMP-LS</strain>
    </source>
</reference>
<dbReference type="AlphaFoldDB" id="A0AAN7UDB8"/>
<dbReference type="SUPFAM" id="SSF47336">
    <property type="entry name" value="ACP-like"/>
    <property type="match status" value="1"/>
</dbReference>
<accession>A0AAN7UDB8</accession>
<dbReference type="PANTHER" id="PTHR45527:SF12">
    <property type="entry name" value="NONRIBOSOMAL PEPTIDE SYNTHETASE IVOA"/>
    <property type="match status" value="1"/>
</dbReference>
<dbReference type="InterPro" id="IPR001242">
    <property type="entry name" value="Condensation_dom"/>
</dbReference>
<evidence type="ECO:0000313" key="4">
    <source>
        <dbReference type="Proteomes" id="UP001305414"/>
    </source>
</evidence>
<protein>
    <recommendedName>
        <fullName evidence="2">Carrier domain-containing protein</fullName>
    </recommendedName>
</protein>
<feature type="compositionally biased region" description="Polar residues" evidence="1">
    <location>
        <begin position="263"/>
        <end position="275"/>
    </location>
</feature>
<keyword evidence="4" id="KW-1185">Reference proteome</keyword>
<dbReference type="PROSITE" id="PS50075">
    <property type="entry name" value="CARRIER"/>
    <property type="match status" value="1"/>
</dbReference>
<gene>
    <name evidence="3" type="ORF">RRF57_002263</name>
</gene>
<dbReference type="PANTHER" id="PTHR45527">
    <property type="entry name" value="NONRIBOSOMAL PEPTIDE SYNTHETASE"/>
    <property type="match status" value="1"/>
</dbReference>
<dbReference type="GO" id="GO:0003824">
    <property type="term" value="F:catalytic activity"/>
    <property type="evidence" value="ECO:0007669"/>
    <property type="project" value="InterPro"/>
</dbReference>
<dbReference type="GO" id="GO:0005737">
    <property type="term" value="C:cytoplasm"/>
    <property type="evidence" value="ECO:0007669"/>
    <property type="project" value="TreeGrafter"/>
</dbReference>
<dbReference type="Pfam" id="PF00668">
    <property type="entry name" value="Condensation"/>
    <property type="match status" value="1"/>
</dbReference>
<dbReference type="SUPFAM" id="SSF52777">
    <property type="entry name" value="CoA-dependent acyltransferases"/>
    <property type="match status" value="1"/>
</dbReference>
<dbReference type="InterPro" id="IPR009081">
    <property type="entry name" value="PP-bd_ACP"/>
</dbReference>
<dbReference type="EMBL" id="JAWHQM010000003">
    <property type="protein sequence ID" value="KAK5626548.1"/>
    <property type="molecule type" value="Genomic_DNA"/>
</dbReference>
<dbReference type="Gene3D" id="3.30.559.30">
    <property type="entry name" value="Nonribosomal peptide synthetase, condensation domain"/>
    <property type="match status" value="1"/>
</dbReference>
<feature type="domain" description="Carrier" evidence="2">
    <location>
        <begin position="283"/>
        <end position="357"/>
    </location>
</feature>
<evidence type="ECO:0000259" key="2">
    <source>
        <dbReference type="PROSITE" id="PS50075"/>
    </source>
</evidence>
<dbReference type="GO" id="GO:0044550">
    <property type="term" value="P:secondary metabolite biosynthetic process"/>
    <property type="evidence" value="ECO:0007669"/>
    <property type="project" value="TreeGrafter"/>
</dbReference>
<name>A0AAN7UDB8_9PEZI</name>
<proteinExistence type="predicted"/>
<dbReference type="GO" id="GO:0031177">
    <property type="term" value="F:phosphopantetheine binding"/>
    <property type="evidence" value="ECO:0007669"/>
    <property type="project" value="TreeGrafter"/>
</dbReference>
<evidence type="ECO:0000256" key="1">
    <source>
        <dbReference type="SAM" id="MobiDB-lite"/>
    </source>
</evidence>
<dbReference type="InterPro" id="IPR036736">
    <property type="entry name" value="ACP-like_sf"/>
</dbReference>
<feature type="region of interest" description="Disordered" evidence="1">
    <location>
        <begin position="258"/>
        <end position="281"/>
    </location>
</feature>
<dbReference type="GO" id="GO:0043041">
    <property type="term" value="P:amino acid activation for nonribosomal peptide biosynthetic process"/>
    <property type="evidence" value="ECO:0007669"/>
    <property type="project" value="TreeGrafter"/>
</dbReference>
<comment type="caution">
    <text evidence="3">The sequence shown here is derived from an EMBL/GenBank/DDBJ whole genome shotgun (WGS) entry which is preliminary data.</text>
</comment>
<dbReference type="Gene3D" id="1.10.1200.10">
    <property type="entry name" value="ACP-like"/>
    <property type="match status" value="1"/>
</dbReference>
<dbReference type="Proteomes" id="UP001305414">
    <property type="component" value="Unassembled WGS sequence"/>
</dbReference>
<organism evidence="3 4">
    <name type="scientific">Xylaria bambusicola</name>
    <dbReference type="NCBI Taxonomy" id="326684"/>
    <lineage>
        <taxon>Eukaryota</taxon>
        <taxon>Fungi</taxon>
        <taxon>Dikarya</taxon>
        <taxon>Ascomycota</taxon>
        <taxon>Pezizomycotina</taxon>
        <taxon>Sordariomycetes</taxon>
        <taxon>Xylariomycetidae</taxon>
        <taxon>Xylariales</taxon>
        <taxon>Xylariaceae</taxon>
        <taxon>Xylaria</taxon>
    </lineage>
</organism>
<evidence type="ECO:0000313" key="3">
    <source>
        <dbReference type="EMBL" id="KAK5626548.1"/>
    </source>
</evidence>
<dbReference type="Pfam" id="PF00550">
    <property type="entry name" value="PP-binding"/>
    <property type="match status" value="1"/>
</dbReference>
<sequence>MTKLVEDLNTTRPLLDSTVTEHIKFPALSTRGSPFYDALCLAWAITLGAAINVSDVVFGTLSSGRNASIKDISSLIGPCITTSPVRVKLDEPPSFNSSADTLTLGQALKQVHSDHIETLPYDHLGLRKIVKGCTDWPSTTRFSSMVQHQNIHVWDQSSTNSASPLQPVADSSLQWRNRGSIAYKGACDEVDLWITSVPMGENGMKLSMLFSEETIPREVAEILLSTLSANLGFVLQNADESVATLLAKSRRRLGGIRLPIEPSQESQRPTQNETTLVVPDPQSRTSSLLQALWCRVLESAPERQFASSDSFYAQGGDSMGAAMIAGLAQAEGLSLNVQDMAECEEFGAQVRRIEHGRHGTLRTNELEWDITDRMWENDE</sequence>